<gene>
    <name evidence="2" type="ORF">LCGC14_1835410</name>
</gene>
<dbReference type="InterPro" id="IPR023346">
    <property type="entry name" value="Lysozyme-like_dom_sf"/>
</dbReference>
<evidence type="ECO:0000313" key="2">
    <source>
        <dbReference type="EMBL" id="KKL97348.1"/>
    </source>
</evidence>
<sequence>MDMTRGKLVTGLQRLVIAFGAAVGLVLVSGRKANAEELGLLDRAHPGSAGWIPPPAASPYRALVDRAELREGIPSMLLLSLLMQESAFLPEIIHGGPNPRGAVGIAQIVKRWHPSSNPTDPIHSINYAAALLKRHRVRFGTWDKALAAYNWGPTVLAQEGYQRRPAETRDYVRRINARVYA</sequence>
<evidence type="ECO:0000259" key="1">
    <source>
        <dbReference type="Pfam" id="PF01464"/>
    </source>
</evidence>
<comment type="caution">
    <text evidence="2">The sequence shown here is derived from an EMBL/GenBank/DDBJ whole genome shotgun (WGS) entry which is preliminary data.</text>
</comment>
<proteinExistence type="predicted"/>
<accession>A0A0F9GF20</accession>
<protein>
    <recommendedName>
        <fullName evidence="1">Transglycosylase SLT domain-containing protein</fullName>
    </recommendedName>
</protein>
<dbReference type="Gene3D" id="1.10.530.10">
    <property type="match status" value="1"/>
</dbReference>
<dbReference type="EMBL" id="LAZR01018191">
    <property type="protein sequence ID" value="KKL97348.1"/>
    <property type="molecule type" value="Genomic_DNA"/>
</dbReference>
<dbReference type="InterPro" id="IPR008258">
    <property type="entry name" value="Transglycosylase_SLT_dom_1"/>
</dbReference>
<reference evidence="2" key="1">
    <citation type="journal article" date="2015" name="Nature">
        <title>Complex archaea that bridge the gap between prokaryotes and eukaryotes.</title>
        <authorList>
            <person name="Spang A."/>
            <person name="Saw J.H."/>
            <person name="Jorgensen S.L."/>
            <person name="Zaremba-Niedzwiedzka K."/>
            <person name="Martijn J."/>
            <person name="Lind A.E."/>
            <person name="van Eijk R."/>
            <person name="Schleper C."/>
            <person name="Guy L."/>
            <person name="Ettema T.J."/>
        </authorList>
    </citation>
    <scope>NUCLEOTIDE SEQUENCE</scope>
</reference>
<dbReference type="SUPFAM" id="SSF53955">
    <property type="entry name" value="Lysozyme-like"/>
    <property type="match status" value="1"/>
</dbReference>
<dbReference type="CDD" id="cd00254">
    <property type="entry name" value="LT-like"/>
    <property type="match status" value="1"/>
</dbReference>
<name>A0A0F9GF20_9ZZZZ</name>
<feature type="domain" description="Transglycosylase SLT" evidence="1">
    <location>
        <begin position="64"/>
        <end position="167"/>
    </location>
</feature>
<organism evidence="2">
    <name type="scientific">marine sediment metagenome</name>
    <dbReference type="NCBI Taxonomy" id="412755"/>
    <lineage>
        <taxon>unclassified sequences</taxon>
        <taxon>metagenomes</taxon>
        <taxon>ecological metagenomes</taxon>
    </lineage>
</organism>
<dbReference type="Pfam" id="PF01464">
    <property type="entry name" value="SLT"/>
    <property type="match status" value="1"/>
</dbReference>
<dbReference type="AlphaFoldDB" id="A0A0F9GF20"/>